<comment type="cofactor">
    <cofactor evidence="1">
        <name>Zn(2+)</name>
        <dbReference type="ChEBI" id="CHEBI:29105"/>
    </cofactor>
</comment>
<dbReference type="OrthoDB" id="10250730at2759"/>
<sequence length="354" mass="39027">MAPPPNPLPPPKSNQNYVGVSAIEGGIITLPDEAFVSPSNPWDKRSVPSLAFLIEHPGSTMFSRGGVGNSSPYVMFDLGLRKDIEGYLPPQQAHLDNRIPYRLGPGVASKLEDYELDPGDIDAVILSHVHYDHHGDPEDFDQSLFLVGPGSKGVLKYGCKGAGSHQCFDPSLLPQDRTVEFPGVGPEYEDPDGTLLPDDSRRQWYWRPVGPFPAGIDLFGDRSVYVINAPGHLPGHINLLCRTGPNKWLYLAGDTCHDVRILNGEKEIGTWKDERGRELCIHIDPETAKKSINRIRKLQDLCRESGQQLEFAHVESIYLAPQTGILTSVLGSKILIDCSTIDTAHPVWSARDIQ</sequence>
<dbReference type="PANTHER" id="PTHR42978">
    <property type="entry name" value="QUORUM-QUENCHING LACTONASE YTNP-RELATED-RELATED"/>
    <property type="match status" value="1"/>
</dbReference>
<dbReference type="CDD" id="cd07730">
    <property type="entry name" value="metallo-hydrolase-like_MBL-fold"/>
    <property type="match status" value="1"/>
</dbReference>
<dbReference type="InterPro" id="IPR036866">
    <property type="entry name" value="RibonucZ/Hydroxyglut_hydro"/>
</dbReference>
<comment type="caution">
    <text evidence="6">The sequence shown here is derived from an EMBL/GenBank/DDBJ whole genome shotgun (WGS) entry which is preliminary data.</text>
</comment>
<keyword evidence="3" id="KW-0479">Metal-binding</keyword>
<protein>
    <submittedName>
        <fullName evidence="6">Cytochrome P450 monooxygenase andK</fullName>
    </submittedName>
</protein>
<dbReference type="InterPro" id="IPR051013">
    <property type="entry name" value="MBL_superfamily_lactonases"/>
</dbReference>
<keyword evidence="6" id="KW-0503">Monooxygenase</keyword>
<dbReference type="Proteomes" id="UP000785200">
    <property type="component" value="Unassembled WGS sequence"/>
</dbReference>
<dbReference type="Gene3D" id="3.60.15.10">
    <property type="entry name" value="Ribonuclease Z/Hydroxyacylglutathione hydrolase-like"/>
    <property type="match status" value="1"/>
</dbReference>
<proteinExistence type="inferred from homology"/>
<dbReference type="GO" id="GO:0046872">
    <property type="term" value="F:metal ion binding"/>
    <property type="evidence" value="ECO:0007669"/>
    <property type="project" value="UniProtKB-KW"/>
</dbReference>
<comment type="similarity">
    <text evidence="2">Belongs to the metallo-beta-lactamase superfamily.</text>
</comment>
<evidence type="ECO:0000256" key="2">
    <source>
        <dbReference type="ARBA" id="ARBA00007749"/>
    </source>
</evidence>
<keyword evidence="5" id="KW-0862">Zinc</keyword>
<evidence type="ECO:0000313" key="7">
    <source>
        <dbReference type="Proteomes" id="UP000785200"/>
    </source>
</evidence>
<evidence type="ECO:0000256" key="1">
    <source>
        <dbReference type="ARBA" id="ARBA00001947"/>
    </source>
</evidence>
<name>A0A9P6VNF8_9HELO</name>
<reference evidence="6" key="1">
    <citation type="submission" date="2019-07" db="EMBL/GenBank/DDBJ databases">
        <title>Hyphodiscus hymeniophilus genome sequencing and assembly.</title>
        <authorList>
            <person name="Kramer G."/>
            <person name="Nodwell J."/>
        </authorList>
    </citation>
    <scope>NUCLEOTIDE SEQUENCE</scope>
    <source>
        <strain evidence="6">ATCC 34498</strain>
    </source>
</reference>
<dbReference type="PANTHER" id="PTHR42978:SF2">
    <property type="entry name" value="102 KBASES UNSTABLE REGION: FROM 1 TO 119443"/>
    <property type="match status" value="1"/>
</dbReference>
<dbReference type="AlphaFoldDB" id="A0A9P6VNF8"/>
<evidence type="ECO:0000313" key="6">
    <source>
        <dbReference type="EMBL" id="KAG0651636.1"/>
    </source>
</evidence>
<evidence type="ECO:0000256" key="3">
    <source>
        <dbReference type="ARBA" id="ARBA00022723"/>
    </source>
</evidence>
<keyword evidence="4" id="KW-0378">Hydrolase</keyword>
<dbReference type="GO" id="GO:0016787">
    <property type="term" value="F:hydrolase activity"/>
    <property type="evidence" value="ECO:0007669"/>
    <property type="project" value="UniProtKB-KW"/>
</dbReference>
<accession>A0A9P6VNF8</accession>
<evidence type="ECO:0000256" key="5">
    <source>
        <dbReference type="ARBA" id="ARBA00022833"/>
    </source>
</evidence>
<organism evidence="6 7">
    <name type="scientific">Hyphodiscus hymeniophilus</name>
    <dbReference type="NCBI Taxonomy" id="353542"/>
    <lineage>
        <taxon>Eukaryota</taxon>
        <taxon>Fungi</taxon>
        <taxon>Dikarya</taxon>
        <taxon>Ascomycota</taxon>
        <taxon>Pezizomycotina</taxon>
        <taxon>Leotiomycetes</taxon>
        <taxon>Helotiales</taxon>
        <taxon>Hyphodiscaceae</taxon>
        <taxon>Hyphodiscus</taxon>
    </lineage>
</organism>
<evidence type="ECO:0000256" key="4">
    <source>
        <dbReference type="ARBA" id="ARBA00022801"/>
    </source>
</evidence>
<dbReference type="SUPFAM" id="SSF56281">
    <property type="entry name" value="Metallo-hydrolase/oxidoreductase"/>
    <property type="match status" value="1"/>
</dbReference>
<dbReference type="EMBL" id="VNKQ01000004">
    <property type="protein sequence ID" value="KAG0651636.1"/>
    <property type="molecule type" value="Genomic_DNA"/>
</dbReference>
<keyword evidence="7" id="KW-1185">Reference proteome</keyword>
<gene>
    <name evidence="6" type="ORF">D0Z07_1787</name>
</gene>
<dbReference type="GO" id="GO:0004497">
    <property type="term" value="F:monooxygenase activity"/>
    <property type="evidence" value="ECO:0007669"/>
    <property type="project" value="UniProtKB-KW"/>
</dbReference>
<keyword evidence="6" id="KW-0560">Oxidoreductase</keyword>